<reference evidence="2" key="1">
    <citation type="submission" date="2020-07" db="EMBL/GenBank/DDBJ databases">
        <title>Draft Genome Sequence of a Deep-Sea Yeast, Naganishia (Cryptococcus) liquefaciens strain N6.</title>
        <authorList>
            <person name="Han Y.W."/>
            <person name="Kajitani R."/>
            <person name="Morimoto H."/>
            <person name="Parhat M."/>
            <person name="Tsubouchi H."/>
            <person name="Bakenova O."/>
            <person name="Ogata M."/>
            <person name="Argunhan B."/>
            <person name="Aoki R."/>
            <person name="Kajiwara S."/>
            <person name="Itoh T."/>
            <person name="Iwasaki H."/>
        </authorList>
    </citation>
    <scope>NUCLEOTIDE SEQUENCE</scope>
    <source>
        <strain evidence="2">N6</strain>
    </source>
</reference>
<dbReference type="PANTHER" id="PTHR14614:SF130">
    <property type="entry name" value="PROTEIN-LYSINE N-METHYLTRANSFERASE EEF2KMT"/>
    <property type="match status" value="1"/>
</dbReference>
<evidence type="ECO:0000313" key="2">
    <source>
        <dbReference type="EMBL" id="GHJ83971.1"/>
    </source>
</evidence>
<accession>A0A8H3TMR2</accession>
<evidence type="ECO:0000256" key="1">
    <source>
        <dbReference type="SAM" id="MobiDB-lite"/>
    </source>
</evidence>
<proteinExistence type="predicted"/>
<dbReference type="EMBL" id="BLZA01000005">
    <property type="protein sequence ID" value="GHJ83971.1"/>
    <property type="molecule type" value="Genomic_DNA"/>
</dbReference>
<gene>
    <name evidence="2" type="ORF">NliqN6_0373</name>
</gene>
<dbReference type="GO" id="GO:0008757">
    <property type="term" value="F:S-adenosylmethionine-dependent methyltransferase activity"/>
    <property type="evidence" value="ECO:0007669"/>
    <property type="project" value="UniProtKB-ARBA"/>
</dbReference>
<feature type="region of interest" description="Disordered" evidence="1">
    <location>
        <begin position="231"/>
        <end position="257"/>
    </location>
</feature>
<name>A0A8H3TMR2_9TREE</name>
<organism evidence="2 3">
    <name type="scientific">Naganishia liquefaciens</name>
    <dbReference type="NCBI Taxonomy" id="104408"/>
    <lineage>
        <taxon>Eukaryota</taxon>
        <taxon>Fungi</taxon>
        <taxon>Dikarya</taxon>
        <taxon>Basidiomycota</taxon>
        <taxon>Agaricomycotina</taxon>
        <taxon>Tremellomycetes</taxon>
        <taxon>Filobasidiales</taxon>
        <taxon>Filobasidiaceae</taxon>
        <taxon>Naganishia</taxon>
    </lineage>
</organism>
<evidence type="ECO:0008006" key="4">
    <source>
        <dbReference type="Google" id="ProtNLM"/>
    </source>
</evidence>
<comment type="caution">
    <text evidence="2">The sequence shown here is derived from an EMBL/GenBank/DDBJ whole genome shotgun (WGS) entry which is preliminary data.</text>
</comment>
<dbReference type="Gene3D" id="3.40.50.150">
    <property type="entry name" value="Vaccinia Virus protein VP39"/>
    <property type="match status" value="1"/>
</dbReference>
<sequence>MTSRPSKTAGTEQGLQRLRRQYLALYPVRHVNFDLSNGADSDAEPLYRHQEWIYEHMLSWTYQPAKDYQRKFLKGLIDTVEDGLRTEEAVQEEWELDDRLADRYSELLAASTPSLTVSSPEPSYKTYIYNHHGVEKNITLFEAQTTIEAGSTGLRTWTASLFLAEAILHQPNLLWRSSKSPNQRSVEFESSRTPPYPPVLELGAGTGFLSIFLSQIGYNSIWSSDVGDDPVSFGSPGETDEAGGHLSRFENRDAAETRRRGPLDGLIANIELNGDAVKGEIKPLRLDWFHSSEGSGSKDEVAAMIRFSQDLPSDLTLVATDVIYDPDLIEPLVSTIKLFLTHLPPEDFAPIRSAVIAATVRNENTLVEFQRVCAAKRLTVEVIIVNRNEVPAVFWNANTWEGNDVVTMRITSDPTSANT</sequence>
<dbReference type="OrthoDB" id="194386at2759"/>
<evidence type="ECO:0000313" key="3">
    <source>
        <dbReference type="Proteomes" id="UP000620104"/>
    </source>
</evidence>
<dbReference type="AlphaFoldDB" id="A0A8H3TMR2"/>
<dbReference type="InterPro" id="IPR029063">
    <property type="entry name" value="SAM-dependent_MTases_sf"/>
</dbReference>
<dbReference type="GO" id="GO:0005737">
    <property type="term" value="C:cytoplasm"/>
    <property type="evidence" value="ECO:0007669"/>
    <property type="project" value="TreeGrafter"/>
</dbReference>
<feature type="compositionally biased region" description="Basic and acidic residues" evidence="1">
    <location>
        <begin position="247"/>
        <end position="257"/>
    </location>
</feature>
<dbReference type="PANTHER" id="PTHR14614">
    <property type="entry name" value="HEPATOCELLULAR CARCINOMA-ASSOCIATED ANTIGEN"/>
    <property type="match status" value="1"/>
</dbReference>
<keyword evidence="3" id="KW-1185">Reference proteome</keyword>
<protein>
    <recommendedName>
        <fullName evidence="4">Methyltransferase</fullName>
    </recommendedName>
</protein>
<dbReference type="Proteomes" id="UP000620104">
    <property type="component" value="Unassembled WGS sequence"/>
</dbReference>
<dbReference type="InterPro" id="IPR019410">
    <property type="entry name" value="Methyltransf_16"/>
</dbReference>